<accession>A0A8S5RQ57</accession>
<keyword evidence="1" id="KW-0472">Membrane</keyword>
<sequence length="36" mass="4261">MRTLLILYHIKGLFLDVQEVIFPLLIMNHLLLLIIT</sequence>
<keyword evidence="1" id="KW-0812">Transmembrane</keyword>
<proteinExistence type="predicted"/>
<evidence type="ECO:0000256" key="1">
    <source>
        <dbReference type="SAM" id="Phobius"/>
    </source>
</evidence>
<feature type="transmembrane region" description="Helical" evidence="1">
    <location>
        <begin position="12"/>
        <end position="35"/>
    </location>
</feature>
<reference evidence="2" key="1">
    <citation type="journal article" date="2021" name="Proc. Natl. Acad. Sci. U.S.A.">
        <title>A Catalog of Tens of Thousands of Viruses from Human Metagenomes Reveals Hidden Associations with Chronic Diseases.</title>
        <authorList>
            <person name="Tisza M.J."/>
            <person name="Buck C.B."/>
        </authorList>
    </citation>
    <scope>NUCLEOTIDE SEQUENCE</scope>
    <source>
        <strain evidence="2">Ctrcb4</strain>
    </source>
</reference>
<keyword evidence="1" id="KW-1133">Transmembrane helix</keyword>
<organism evidence="2">
    <name type="scientific">virus sp. ctrcb4</name>
    <dbReference type="NCBI Taxonomy" id="2825824"/>
    <lineage>
        <taxon>Viruses</taxon>
    </lineage>
</organism>
<protein>
    <submittedName>
        <fullName evidence="2">Uncharacterized protein</fullName>
    </submittedName>
</protein>
<dbReference type="EMBL" id="BK059132">
    <property type="protein sequence ID" value="DAE33265.1"/>
    <property type="molecule type" value="Genomic_DNA"/>
</dbReference>
<evidence type="ECO:0000313" key="2">
    <source>
        <dbReference type="EMBL" id="DAE33265.1"/>
    </source>
</evidence>
<name>A0A8S5RQ57_9VIRU</name>